<name>A0A2R4MAC3_9HYPH</name>
<gene>
    <name evidence="1" type="ORF">MXMO3_00347</name>
</gene>
<dbReference type="EMBL" id="CP021330">
    <property type="protein sequence ID" value="AVX02894.1"/>
    <property type="molecule type" value="Genomic_DNA"/>
</dbReference>
<keyword evidence="2" id="KW-1185">Reference proteome</keyword>
<dbReference type="AlphaFoldDB" id="A0A2R4MAC3"/>
<proteinExistence type="predicted"/>
<dbReference type="KEGG" id="mmyr:MXMO3_00347"/>
<dbReference type="Proteomes" id="UP000258927">
    <property type="component" value="Chromosome"/>
</dbReference>
<accession>A0A2R4MAC3</accession>
<organism evidence="1 2">
    <name type="scientific">Maritalea myrionectae</name>
    <dbReference type="NCBI Taxonomy" id="454601"/>
    <lineage>
        <taxon>Bacteria</taxon>
        <taxon>Pseudomonadati</taxon>
        <taxon>Pseudomonadota</taxon>
        <taxon>Alphaproteobacteria</taxon>
        <taxon>Hyphomicrobiales</taxon>
        <taxon>Devosiaceae</taxon>
        <taxon>Maritalea</taxon>
    </lineage>
</organism>
<reference evidence="1 2" key="1">
    <citation type="submission" date="2017-05" db="EMBL/GenBank/DDBJ databases">
        <title>Genome Analysis of Maritalea myrionectae HL2708#5.</title>
        <authorList>
            <consortium name="Cotde Inc.-PKNU"/>
            <person name="Jang D."/>
            <person name="Oh H.-M."/>
        </authorList>
    </citation>
    <scope>NUCLEOTIDE SEQUENCE [LARGE SCALE GENOMIC DNA]</scope>
    <source>
        <strain evidence="1 2">HL2708#5</strain>
    </source>
</reference>
<evidence type="ECO:0000313" key="2">
    <source>
        <dbReference type="Proteomes" id="UP000258927"/>
    </source>
</evidence>
<protein>
    <submittedName>
        <fullName evidence="1">Uncharacterized protein</fullName>
    </submittedName>
</protein>
<sequence length="43" mass="4541">MGDGLLGFVVSHGYSMPRIGLQQPGAKLSKTVFRSRLSGGYTA</sequence>
<evidence type="ECO:0000313" key="1">
    <source>
        <dbReference type="EMBL" id="AVX02894.1"/>
    </source>
</evidence>